<sequence>MERSVFAPPGLEPPCGVFIRDKLKERGCEYPYKIWKELVEQRKKRGNKYPSYKSFYKNYFTKLKDINLIEKVPPGEVEDYQKGFGPSPRQYYRIADGMEDSDCWRHPQTCYDPLSDLGEEDYRELKEDAEEMGVDYEELFIKRNQEDIREIANELGVSRGEVEKRIRRSKKIKKIT</sequence>
<reference evidence="1 2" key="1">
    <citation type="journal article" date="2016" name="Sci. Rep.">
        <title>Metabolic traits of an uncultured archaeal lineage -MSBL1- from brine pools of the Red Sea.</title>
        <authorList>
            <person name="Mwirichia R."/>
            <person name="Alam I."/>
            <person name="Rashid M."/>
            <person name="Vinu M."/>
            <person name="Ba-Alawi W."/>
            <person name="Anthony Kamau A."/>
            <person name="Kamanda Ngugi D."/>
            <person name="Goker M."/>
            <person name="Klenk H.P."/>
            <person name="Bajic V."/>
            <person name="Stingl U."/>
        </authorList>
    </citation>
    <scope>NUCLEOTIDE SEQUENCE [LARGE SCALE GENOMIC DNA]</scope>
    <source>
        <strain evidence="1">SCGC-AAA259E17</strain>
    </source>
</reference>
<comment type="caution">
    <text evidence="1">The sequence shown here is derived from an EMBL/GenBank/DDBJ whole genome shotgun (WGS) entry which is preliminary data.</text>
</comment>
<dbReference type="AlphaFoldDB" id="A0A133UG33"/>
<keyword evidence="2" id="KW-1185">Reference proteome</keyword>
<proteinExistence type="predicted"/>
<evidence type="ECO:0000313" key="2">
    <source>
        <dbReference type="Proteomes" id="UP000070373"/>
    </source>
</evidence>
<gene>
    <name evidence="1" type="ORF">AKJ64_01280</name>
</gene>
<dbReference type="Proteomes" id="UP000070373">
    <property type="component" value="Unassembled WGS sequence"/>
</dbReference>
<name>A0A133UG33_9EURY</name>
<organism evidence="1 2">
    <name type="scientific">candidate division MSBL1 archaeon SCGC-AAA259E17</name>
    <dbReference type="NCBI Taxonomy" id="1698263"/>
    <lineage>
        <taxon>Archaea</taxon>
        <taxon>Methanobacteriati</taxon>
        <taxon>Methanobacteriota</taxon>
        <taxon>candidate division MSBL1</taxon>
    </lineage>
</organism>
<accession>A0A133UG33</accession>
<evidence type="ECO:0000313" key="1">
    <source>
        <dbReference type="EMBL" id="KXA93175.1"/>
    </source>
</evidence>
<protein>
    <submittedName>
        <fullName evidence="1">Uncharacterized protein</fullName>
    </submittedName>
</protein>
<dbReference type="EMBL" id="LHXN01000013">
    <property type="protein sequence ID" value="KXA93175.1"/>
    <property type="molecule type" value="Genomic_DNA"/>
</dbReference>